<evidence type="ECO:0000256" key="1">
    <source>
        <dbReference type="SAM" id="MobiDB-lite"/>
    </source>
</evidence>
<protein>
    <recommendedName>
        <fullName evidence="5">Secreted protein</fullName>
    </recommendedName>
</protein>
<evidence type="ECO:0008006" key="5">
    <source>
        <dbReference type="Google" id="ProtNLM"/>
    </source>
</evidence>
<evidence type="ECO:0000313" key="3">
    <source>
        <dbReference type="EMBL" id="MBT1540824.1"/>
    </source>
</evidence>
<dbReference type="Proteomes" id="UP000709437">
    <property type="component" value="Unassembled WGS sequence"/>
</dbReference>
<keyword evidence="2" id="KW-0732">Signal</keyword>
<sequence length="172" mass="17846">MNHTTMTTTRRTRSLMSVAAAVVLLPLLLVGCSDPAPDDDATTASGSAAPGVALAECMRDRGYDMPDPGTGGGSMQLSAPDGVDPEQYQDDLKGCLDDSAAAGDAQAAQPMPGTEEIARRTAECLREQGFPDYPDDQDAQMRFQPDDQQAFDEAAGPCTDAAFEAVQGGAGS</sequence>
<dbReference type="AlphaFoldDB" id="A0A9Q2W3V2"/>
<reference evidence="3" key="1">
    <citation type="submission" date="2021-05" db="EMBL/GenBank/DDBJ databases">
        <title>Whole genome sequence of Curtobacterium flaccumfaciens pv. flaccumfaciens strain CFBP 3417.</title>
        <authorList>
            <person name="Osdaghi E."/>
            <person name="Taghouti G."/>
            <person name="Portier P."/>
            <person name="Fazliarab A."/>
            <person name="Taghavi S.M."/>
            <person name="Briand M."/>
            <person name="Le-Saux M."/>
            <person name="Jacques M.-A."/>
        </authorList>
    </citation>
    <scope>NUCLEOTIDE SEQUENCE</scope>
    <source>
        <strain evidence="3">CFBP 3417</strain>
    </source>
</reference>
<proteinExistence type="predicted"/>
<organism evidence="3 4">
    <name type="scientific">Curtobacterium flaccumfaciens pv. flaccumfaciens</name>
    <dbReference type="NCBI Taxonomy" id="138532"/>
    <lineage>
        <taxon>Bacteria</taxon>
        <taxon>Bacillati</taxon>
        <taxon>Actinomycetota</taxon>
        <taxon>Actinomycetes</taxon>
        <taxon>Micrococcales</taxon>
        <taxon>Microbacteriaceae</taxon>
        <taxon>Curtobacterium</taxon>
    </lineage>
</organism>
<evidence type="ECO:0000256" key="2">
    <source>
        <dbReference type="SAM" id="SignalP"/>
    </source>
</evidence>
<feature type="chain" id="PRO_5040374633" description="Secreted protein" evidence="2">
    <location>
        <begin position="36"/>
        <end position="172"/>
    </location>
</feature>
<feature type="signal peptide" evidence="2">
    <location>
        <begin position="1"/>
        <end position="35"/>
    </location>
</feature>
<feature type="region of interest" description="Disordered" evidence="1">
    <location>
        <begin position="60"/>
        <end position="91"/>
    </location>
</feature>
<name>A0A9Q2W3V2_9MICO</name>
<dbReference type="RefSeq" id="WP_214562234.1">
    <property type="nucleotide sequence ID" value="NZ_JAHEWX010000003.1"/>
</dbReference>
<dbReference type="EMBL" id="JAHEWX010000003">
    <property type="protein sequence ID" value="MBT1540824.1"/>
    <property type="molecule type" value="Genomic_DNA"/>
</dbReference>
<accession>A0A9Q2W3V2</accession>
<evidence type="ECO:0000313" key="4">
    <source>
        <dbReference type="Proteomes" id="UP000709437"/>
    </source>
</evidence>
<gene>
    <name evidence="3" type="ORF">KK103_03555</name>
</gene>
<comment type="caution">
    <text evidence="3">The sequence shown here is derived from an EMBL/GenBank/DDBJ whole genome shotgun (WGS) entry which is preliminary data.</text>
</comment>